<evidence type="ECO:0000259" key="12">
    <source>
        <dbReference type="PROSITE" id="PS50035"/>
    </source>
</evidence>
<dbReference type="AlphaFoldDB" id="A0A9Q0T5D2"/>
<comment type="similarity">
    <text evidence="3">Belongs to the phospholipase D family. C2-PLD subfamily.</text>
</comment>
<evidence type="ECO:0000256" key="1">
    <source>
        <dbReference type="ARBA" id="ARBA00000798"/>
    </source>
</evidence>
<evidence type="ECO:0000256" key="8">
    <source>
        <dbReference type="ARBA" id="ARBA00022837"/>
    </source>
</evidence>
<keyword evidence="10" id="KW-0443">Lipid metabolism</keyword>
<keyword evidence="7" id="KW-0378">Hydrolase</keyword>
<dbReference type="GO" id="GO:0005886">
    <property type="term" value="C:plasma membrane"/>
    <property type="evidence" value="ECO:0007669"/>
    <property type="project" value="TreeGrafter"/>
</dbReference>
<comment type="caution">
    <text evidence="13">The sequence shown here is derived from an EMBL/GenBank/DDBJ whole genome shotgun (WGS) entry which is preliminary data.</text>
</comment>
<dbReference type="SMART" id="SM00239">
    <property type="entry name" value="C2"/>
    <property type="match status" value="1"/>
</dbReference>
<comment type="catalytic activity">
    <reaction evidence="1">
        <text>a 1,2-diacyl-sn-glycero-3-phosphocholine + H2O = a 1,2-diacyl-sn-glycero-3-phosphate + choline + H(+)</text>
        <dbReference type="Rhea" id="RHEA:14445"/>
        <dbReference type="ChEBI" id="CHEBI:15354"/>
        <dbReference type="ChEBI" id="CHEBI:15377"/>
        <dbReference type="ChEBI" id="CHEBI:15378"/>
        <dbReference type="ChEBI" id="CHEBI:57643"/>
        <dbReference type="ChEBI" id="CHEBI:58608"/>
        <dbReference type="EC" id="3.1.4.4"/>
    </reaction>
</comment>
<evidence type="ECO:0000256" key="2">
    <source>
        <dbReference type="ARBA" id="ARBA00001913"/>
    </source>
</evidence>
<dbReference type="GO" id="GO:0009395">
    <property type="term" value="P:phospholipid catabolic process"/>
    <property type="evidence" value="ECO:0007669"/>
    <property type="project" value="TreeGrafter"/>
</dbReference>
<dbReference type="SUPFAM" id="SSF56024">
    <property type="entry name" value="Phospholipase D/nuclease"/>
    <property type="match status" value="2"/>
</dbReference>
<dbReference type="Gene3D" id="3.30.870.10">
    <property type="entry name" value="Endonuclease Chain A"/>
    <property type="match status" value="2"/>
</dbReference>
<sequence length="634" mass="70447">MAQIDHTFSFGGSNHNQGQQVVSFPTNKGSLKVLPLHGNLEILVKEAKSLPNLDMFHKTLGDKFSKIPVKLGNKIEGHLGGKNRKITSDPYVTISISDAVIARTFVINNDENPVWMQHFDVPVAHHAAEVHFSVKDDDIVGSKIMGAVGIPVQQLISGMKIEGIFPVIGSNGKPCKAGASLSLSIQFTPVEKMAIYQQGVRSGPGYGGVPGTYFPLRRGGKVTLYQDAHVHDGCLPDLKLDGDIQFEHRSCWDDICSAIGQARRLIYITGWSVYYKVKLVRDGNDGRDCTLGDLLKIKSQEGVRVLLLVWDDPSSKSILGIKTGGLMHTSDEKTRHFFKHSSVQVLLCPRSAGKGHSFIKKQETGTIYTHHQKTVIVDTDAGHSKRKITAFVGGLDLCKGRYDTPQHPLFRTLQTVHKDDFRNPNFAEPAGAGCPRQPWHDLHCQVDGPAAYDILTNFEERWLNASKPRGMRKLKASFDDALLKIERLDEILGIAELPSLTEDDPEVWNVQVFRSIDSNSVKGFPDDPKDETSRNLACGKNVIIDMSIHTAYVNAIRAAQHFIYIENQYFLGSSYNWDSHSDSGANNLIPMEIALKIAEKIRAHERFSAYILIPMWPEGDPTKRTYTEYSLLAA</sequence>
<keyword evidence="9" id="KW-0442">Lipid degradation</keyword>
<evidence type="ECO:0000313" key="13">
    <source>
        <dbReference type="EMBL" id="KAJ6701627.1"/>
    </source>
</evidence>
<dbReference type="EMBL" id="JAPFFM010000016">
    <property type="protein sequence ID" value="KAJ6701627.1"/>
    <property type="molecule type" value="Genomic_DNA"/>
</dbReference>
<evidence type="ECO:0000256" key="5">
    <source>
        <dbReference type="ARBA" id="ARBA00022723"/>
    </source>
</evidence>
<dbReference type="Pfam" id="PF00614">
    <property type="entry name" value="PLDc"/>
    <property type="match status" value="1"/>
</dbReference>
<proteinExistence type="inferred from homology"/>
<dbReference type="SUPFAM" id="SSF49562">
    <property type="entry name" value="C2 domain (Calcium/lipid-binding domain, CaLB)"/>
    <property type="match status" value="1"/>
</dbReference>
<keyword evidence="5" id="KW-0479">Metal-binding</keyword>
<evidence type="ECO:0000256" key="9">
    <source>
        <dbReference type="ARBA" id="ARBA00022963"/>
    </source>
</evidence>
<protein>
    <recommendedName>
        <fullName evidence="4">phospholipase D</fullName>
        <ecNumber evidence="4">3.1.4.4</ecNumber>
    </recommendedName>
</protein>
<dbReference type="GO" id="GO:0046872">
    <property type="term" value="F:metal ion binding"/>
    <property type="evidence" value="ECO:0007669"/>
    <property type="project" value="UniProtKB-KW"/>
</dbReference>
<evidence type="ECO:0000313" key="14">
    <source>
        <dbReference type="Proteomes" id="UP001151752"/>
    </source>
</evidence>
<dbReference type="PROSITE" id="PS50035">
    <property type="entry name" value="PLD"/>
    <property type="match status" value="1"/>
</dbReference>
<dbReference type="PROSITE" id="PS50004">
    <property type="entry name" value="C2"/>
    <property type="match status" value="1"/>
</dbReference>
<dbReference type="GO" id="GO:0004630">
    <property type="term" value="F:phospholipase D activity"/>
    <property type="evidence" value="ECO:0007669"/>
    <property type="project" value="UniProtKB-EC"/>
</dbReference>
<accession>A0A9Q0T5D2</accession>
<name>A0A9Q0T5D2_9ROSI</name>
<dbReference type="InterPro" id="IPR001736">
    <property type="entry name" value="PLipase_D/transphosphatidylase"/>
</dbReference>
<dbReference type="Pfam" id="PF00168">
    <property type="entry name" value="C2"/>
    <property type="match status" value="1"/>
</dbReference>
<dbReference type="CDD" id="cd04015">
    <property type="entry name" value="C2_plant_PLD"/>
    <property type="match status" value="1"/>
</dbReference>
<dbReference type="InterPro" id="IPR035892">
    <property type="entry name" value="C2_domain_sf"/>
</dbReference>
<reference evidence="13" key="2">
    <citation type="journal article" date="2023" name="Int. J. Mol. Sci.">
        <title>De Novo Assembly and Annotation of 11 Diverse Shrub Willow (Salix) Genomes Reveals Novel Gene Organization in Sex-Linked Regions.</title>
        <authorList>
            <person name="Hyden B."/>
            <person name="Feng K."/>
            <person name="Yates T.B."/>
            <person name="Jawdy S."/>
            <person name="Cereghino C."/>
            <person name="Smart L.B."/>
            <person name="Muchero W."/>
        </authorList>
    </citation>
    <scope>NUCLEOTIDE SEQUENCE</scope>
    <source>
        <tissue evidence="13">Shoot tip</tissue>
    </source>
</reference>
<evidence type="ECO:0000259" key="11">
    <source>
        <dbReference type="PROSITE" id="PS50004"/>
    </source>
</evidence>
<dbReference type="EC" id="3.1.4.4" evidence="4"/>
<organism evidence="13 14">
    <name type="scientific">Salix koriyanagi</name>
    <dbReference type="NCBI Taxonomy" id="2511006"/>
    <lineage>
        <taxon>Eukaryota</taxon>
        <taxon>Viridiplantae</taxon>
        <taxon>Streptophyta</taxon>
        <taxon>Embryophyta</taxon>
        <taxon>Tracheophyta</taxon>
        <taxon>Spermatophyta</taxon>
        <taxon>Magnoliopsida</taxon>
        <taxon>eudicotyledons</taxon>
        <taxon>Gunneridae</taxon>
        <taxon>Pentapetalae</taxon>
        <taxon>rosids</taxon>
        <taxon>fabids</taxon>
        <taxon>Malpighiales</taxon>
        <taxon>Salicaceae</taxon>
        <taxon>Saliceae</taxon>
        <taxon>Salix</taxon>
    </lineage>
</organism>
<evidence type="ECO:0000256" key="4">
    <source>
        <dbReference type="ARBA" id="ARBA00012027"/>
    </source>
</evidence>
<comment type="cofactor">
    <cofactor evidence="2">
        <name>Ca(2+)</name>
        <dbReference type="ChEBI" id="CHEBI:29108"/>
    </cofactor>
</comment>
<keyword evidence="8" id="KW-0106">Calcium</keyword>
<dbReference type="InterPro" id="IPR000008">
    <property type="entry name" value="C2_dom"/>
</dbReference>
<evidence type="ECO:0000256" key="6">
    <source>
        <dbReference type="ARBA" id="ARBA00022737"/>
    </source>
</evidence>
<gene>
    <name evidence="13" type="ORF">OIU74_012908</name>
</gene>
<feature type="domain" description="C2" evidence="11">
    <location>
        <begin position="16"/>
        <end position="165"/>
    </location>
</feature>
<keyword evidence="14" id="KW-1185">Reference proteome</keyword>
<evidence type="ECO:0000256" key="3">
    <source>
        <dbReference type="ARBA" id="ARBA00010683"/>
    </source>
</evidence>
<dbReference type="Gene3D" id="2.60.40.150">
    <property type="entry name" value="C2 domain"/>
    <property type="match status" value="1"/>
</dbReference>
<dbReference type="InterPro" id="IPR015679">
    <property type="entry name" value="PLipase_D_fam"/>
</dbReference>
<dbReference type="PANTHER" id="PTHR18896">
    <property type="entry name" value="PHOSPHOLIPASE D"/>
    <property type="match status" value="1"/>
</dbReference>
<dbReference type="Proteomes" id="UP001151752">
    <property type="component" value="Chromosome 1"/>
</dbReference>
<keyword evidence="6" id="KW-0677">Repeat</keyword>
<dbReference type="PANTHER" id="PTHR18896:SF130">
    <property type="entry name" value="PHOSPHOLIPASE D GAMMA 2-RELATED"/>
    <property type="match status" value="1"/>
</dbReference>
<evidence type="ECO:0000256" key="7">
    <source>
        <dbReference type="ARBA" id="ARBA00022801"/>
    </source>
</evidence>
<reference evidence="13" key="1">
    <citation type="submission" date="2022-11" db="EMBL/GenBank/DDBJ databases">
        <authorList>
            <person name="Hyden B.L."/>
            <person name="Feng K."/>
            <person name="Yates T."/>
            <person name="Jawdy S."/>
            <person name="Smart L.B."/>
            <person name="Muchero W."/>
        </authorList>
    </citation>
    <scope>NUCLEOTIDE SEQUENCE</scope>
    <source>
        <tissue evidence="13">Shoot tip</tissue>
    </source>
</reference>
<dbReference type="FunFam" id="3.30.870.10:FF:000025">
    <property type="entry name" value="Phospholipase D delta"/>
    <property type="match status" value="1"/>
</dbReference>
<feature type="domain" description="PLD phosphodiesterase" evidence="12">
    <location>
        <begin position="366"/>
        <end position="401"/>
    </location>
</feature>
<evidence type="ECO:0000256" key="10">
    <source>
        <dbReference type="ARBA" id="ARBA00023098"/>
    </source>
</evidence>